<dbReference type="OrthoDB" id="3733501at2759"/>
<proteinExistence type="predicted"/>
<name>A0A6A6QMB7_9PEZI</name>
<accession>A0A6A6QMB7</accession>
<sequence length="298" mass="34367">MSNIPVINTEDDTSQGAETKSSTYASHIMTSDDCLSGLGCTEIDFMKFPGEIRNKVYDLITYERMHMDHQYLLKPKGPLPVPMTDGLLELRLVGRQFSDEVFNRMFAWGATLRLNMIPVLPKGLDVRMETESTRKNMRATCPTGTANIAAEFGFRLRSYRPLGPVPSVWAKVLKNCQIHLLFRRCRNSDRCTACMNLNFHKEKLHFDIMPTLKDLIEYHVECFPDLPLLDVHMVQEQNWLSFEGKKMVERGVEEDFVATSEGSDGNALEWYLRTRYQGIKMKVQIRTMDNELPSWIEI</sequence>
<dbReference type="Proteomes" id="UP000799750">
    <property type="component" value="Unassembled WGS sequence"/>
</dbReference>
<feature type="region of interest" description="Disordered" evidence="1">
    <location>
        <begin position="1"/>
        <end position="20"/>
    </location>
</feature>
<evidence type="ECO:0000313" key="3">
    <source>
        <dbReference type="Proteomes" id="UP000799750"/>
    </source>
</evidence>
<evidence type="ECO:0000256" key="1">
    <source>
        <dbReference type="SAM" id="MobiDB-lite"/>
    </source>
</evidence>
<organism evidence="2 3">
    <name type="scientific">Lophium mytilinum</name>
    <dbReference type="NCBI Taxonomy" id="390894"/>
    <lineage>
        <taxon>Eukaryota</taxon>
        <taxon>Fungi</taxon>
        <taxon>Dikarya</taxon>
        <taxon>Ascomycota</taxon>
        <taxon>Pezizomycotina</taxon>
        <taxon>Dothideomycetes</taxon>
        <taxon>Pleosporomycetidae</taxon>
        <taxon>Mytilinidiales</taxon>
        <taxon>Mytilinidiaceae</taxon>
        <taxon>Lophium</taxon>
    </lineage>
</organism>
<protein>
    <submittedName>
        <fullName evidence="2">Uncharacterized protein</fullName>
    </submittedName>
</protein>
<dbReference type="EMBL" id="MU004192">
    <property type="protein sequence ID" value="KAF2493412.1"/>
    <property type="molecule type" value="Genomic_DNA"/>
</dbReference>
<keyword evidence="3" id="KW-1185">Reference proteome</keyword>
<gene>
    <name evidence="2" type="ORF">BU16DRAFT_79352</name>
</gene>
<evidence type="ECO:0000313" key="2">
    <source>
        <dbReference type="EMBL" id="KAF2493412.1"/>
    </source>
</evidence>
<reference evidence="2" key="1">
    <citation type="journal article" date="2020" name="Stud. Mycol.">
        <title>101 Dothideomycetes genomes: a test case for predicting lifestyles and emergence of pathogens.</title>
        <authorList>
            <person name="Haridas S."/>
            <person name="Albert R."/>
            <person name="Binder M."/>
            <person name="Bloem J."/>
            <person name="Labutti K."/>
            <person name="Salamov A."/>
            <person name="Andreopoulos B."/>
            <person name="Baker S."/>
            <person name="Barry K."/>
            <person name="Bills G."/>
            <person name="Bluhm B."/>
            <person name="Cannon C."/>
            <person name="Castanera R."/>
            <person name="Culley D."/>
            <person name="Daum C."/>
            <person name="Ezra D."/>
            <person name="Gonzalez J."/>
            <person name="Henrissat B."/>
            <person name="Kuo A."/>
            <person name="Liang C."/>
            <person name="Lipzen A."/>
            <person name="Lutzoni F."/>
            <person name="Magnuson J."/>
            <person name="Mondo S."/>
            <person name="Nolan M."/>
            <person name="Ohm R."/>
            <person name="Pangilinan J."/>
            <person name="Park H.-J."/>
            <person name="Ramirez L."/>
            <person name="Alfaro M."/>
            <person name="Sun H."/>
            <person name="Tritt A."/>
            <person name="Yoshinaga Y."/>
            <person name="Zwiers L.-H."/>
            <person name="Turgeon B."/>
            <person name="Goodwin S."/>
            <person name="Spatafora J."/>
            <person name="Crous P."/>
            <person name="Grigoriev I."/>
        </authorList>
    </citation>
    <scope>NUCLEOTIDE SEQUENCE</scope>
    <source>
        <strain evidence="2">CBS 269.34</strain>
    </source>
</reference>
<dbReference type="AlphaFoldDB" id="A0A6A6QMB7"/>